<evidence type="ECO:0000256" key="7">
    <source>
        <dbReference type="ARBA" id="ARBA00022989"/>
    </source>
</evidence>
<feature type="transmembrane region" description="Helical" evidence="9">
    <location>
        <begin position="195"/>
        <end position="214"/>
    </location>
</feature>
<organism evidence="11 12">
    <name type="scientific">Marinibaculum pumilum</name>
    <dbReference type="NCBI Taxonomy" id="1766165"/>
    <lineage>
        <taxon>Bacteria</taxon>
        <taxon>Pseudomonadati</taxon>
        <taxon>Pseudomonadota</taxon>
        <taxon>Alphaproteobacteria</taxon>
        <taxon>Rhodospirillales</taxon>
        <taxon>Rhodospirillaceae</taxon>
        <taxon>Marinibaculum</taxon>
    </lineage>
</organism>
<feature type="transmembrane region" description="Helical" evidence="9">
    <location>
        <begin position="163"/>
        <end position="183"/>
    </location>
</feature>
<evidence type="ECO:0000256" key="8">
    <source>
        <dbReference type="ARBA" id="ARBA00023136"/>
    </source>
</evidence>
<dbReference type="InterPro" id="IPR010065">
    <property type="entry name" value="AA_ABC_transptr_permease_3TM"/>
</dbReference>
<dbReference type="RefSeq" id="WP_379906254.1">
    <property type="nucleotide sequence ID" value="NZ_JBHRTR010000049.1"/>
</dbReference>
<evidence type="ECO:0000313" key="11">
    <source>
        <dbReference type="EMBL" id="MFC3230798.1"/>
    </source>
</evidence>
<dbReference type="EMBL" id="JBHRTR010000049">
    <property type="protein sequence ID" value="MFC3230798.1"/>
    <property type="molecule type" value="Genomic_DNA"/>
</dbReference>
<accession>A0ABV7L864</accession>
<feature type="transmembrane region" description="Helical" evidence="9">
    <location>
        <begin position="55"/>
        <end position="76"/>
    </location>
</feature>
<evidence type="ECO:0000256" key="3">
    <source>
        <dbReference type="ARBA" id="ARBA00022448"/>
    </source>
</evidence>
<dbReference type="InterPro" id="IPR043429">
    <property type="entry name" value="ArtM/GltK/GlnP/TcyL/YhdX-like"/>
</dbReference>
<dbReference type="PROSITE" id="PS50928">
    <property type="entry name" value="ABC_TM1"/>
    <property type="match status" value="1"/>
</dbReference>
<dbReference type="InterPro" id="IPR000515">
    <property type="entry name" value="MetI-like"/>
</dbReference>
<keyword evidence="3 9" id="KW-0813">Transport</keyword>
<evidence type="ECO:0000256" key="2">
    <source>
        <dbReference type="ARBA" id="ARBA00010072"/>
    </source>
</evidence>
<evidence type="ECO:0000259" key="10">
    <source>
        <dbReference type="PROSITE" id="PS50928"/>
    </source>
</evidence>
<evidence type="ECO:0000313" key="12">
    <source>
        <dbReference type="Proteomes" id="UP001595528"/>
    </source>
</evidence>
<name>A0ABV7L864_9PROT</name>
<keyword evidence="8 9" id="KW-0472">Membrane</keyword>
<evidence type="ECO:0000256" key="5">
    <source>
        <dbReference type="ARBA" id="ARBA00022519"/>
    </source>
</evidence>
<dbReference type="Pfam" id="PF00528">
    <property type="entry name" value="BPD_transp_1"/>
    <property type="match status" value="1"/>
</dbReference>
<dbReference type="CDD" id="cd06261">
    <property type="entry name" value="TM_PBP2"/>
    <property type="match status" value="1"/>
</dbReference>
<proteinExistence type="inferred from homology"/>
<dbReference type="InterPro" id="IPR035906">
    <property type="entry name" value="MetI-like_sf"/>
</dbReference>
<keyword evidence="5" id="KW-0997">Cell inner membrane</keyword>
<comment type="similarity">
    <text evidence="2">Belongs to the binding-protein-dependent transport system permease family. HisMQ subfamily.</text>
</comment>
<dbReference type="PANTHER" id="PTHR30614:SF10">
    <property type="entry name" value="ARGININE ABC TRANSPORTER PERMEASE PROTEIN ARTM"/>
    <property type="match status" value="1"/>
</dbReference>
<dbReference type="Proteomes" id="UP001595528">
    <property type="component" value="Unassembled WGS sequence"/>
</dbReference>
<evidence type="ECO:0000256" key="9">
    <source>
        <dbReference type="RuleBase" id="RU363032"/>
    </source>
</evidence>
<dbReference type="SUPFAM" id="SSF161098">
    <property type="entry name" value="MetI-like"/>
    <property type="match status" value="1"/>
</dbReference>
<keyword evidence="6 9" id="KW-0812">Transmembrane</keyword>
<feature type="domain" description="ABC transmembrane type-1" evidence="10">
    <location>
        <begin position="17"/>
        <end position="214"/>
    </location>
</feature>
<evidence type="ECO:0000256" key="4">
    <source>
        <dbReference type="ARBA" id="ARBA00022475"/>
    </source>
</evidence>
<dbReference type="NCBIfam" id="TIGR01726">
    <property type="entry name" value="HEQRo_perm_3TM"/>
    <property type="match status" value="1"/>
</dbReference>
<feature type="transmembrane region" description="Helical" evidence="9">
    <location>
        <begin position="96"/>
        <end position="119"/>
    </location>
</feature>
<dbReference type="Gene3D" id="1.10.3720.10">
    <property type="entry name" value="MetI-like"/>
    <property type="match status" value="1"/>
</dbReference>
<reference evidence="12" key="1">
    <citation type="journal article" date="2019" name="Int. J. Syst. Evol. Microbiol.">
        <title>The Global Catalogue of Microorganisms (GCM) 10K type strain sequencing project: providing services to taxonomists for standard genome sequencing and annotation.</title>
        <authorList>
            <consortium name="The Broad Institute Genomics Platform"/>
            <consortium name="The Broad Institute Genome Sequencing Center for Infectious Disease"/>
            <person name="Wu L."/>
            <person name="Ma J."/>
        </authorList>
    </citation>
    <scope>NUCLEOTIDE SEQUENCE [LARGE SCALE GENOMIC DNA]</scope>
    <source>
        <strain evidence="12">KCTC 42964</strain>
    </source>
</reference>
<feature type="transmembrane region" description="Helical" evidence="9">
    <location>
        <begin position="20"/>
        <end position="43"/>
    </location>
</feature>
<dbReference type="PANTHER" id="PTHR30614">
    <property type="entry name" value="MEMBRANE COMPONENT OF AMINO ACID ABC TRANSPORTER"/>
    <property type="match status" value="1"/>
</dbReference>
<comment type="caution">
    <text evidence="11">The sequence shown here is derived from an EMBL/GenBank/DDBJ whole genome shotgun (WGS) entry which is preliminary data.</text>
</comment>
<keyword evidence="7 9" id="KW-1133">Transmembrane helix</keyword>
<comment type="subcellular location">
    <subcellularLocation>
        <location evidence="1">Cell inner membrane</location>
        <topology evidence="1">Multi-pass membrane protein</topology>
    </subcellularLocation>
    <subcellularLocation>
        <location evidence="9">Cell membrane</location>
        <topology evidence="9">Multi-pass membrane protein</topology>
    </subcellularLocation>
</comment>
<keyword evidence="12" id="KW-1185">Reference proteome</keyword>
<evidence type="ECO:0000256" key="1">
    <source>
        <dbReference type="ARBA" id="ARBA00004429"/>
    </source>
</evidence>
<sequence length="226" mass="24892">MSVGFLLEHLPRLLGGLWLTLQLLALALAAGGIIALLCALAWRSPLLPLRWLVRGYTFFFRGTPLIAQIFLVYYGAGQFSGELRELGLWTVLREAYWCAIITFALNTGAYTAVIVRGALDAIPRGQIEAGRSLGFTRWQVVRLVLWPQALRVGLPAYGNEVIYMLKGTAVASTITLFDLMGVARTIYASSFQFDVYLAAAILYVAVAALITWGLRRLEARLQVPGL</sequence>
<protein>
    <submittedName>
        <fullName evidence="11">ABC transporter permease</fullName>
    </submittedName>
</protein>
<keyword evidence="4" id="KW-1003">Cell membrane</keyword>
<gene>
    <name evidence="11" type="ORF">ACFOGJ_26375</name>
</gene>
<evidence type="ECO:0000256" key="6">
    <source>
        <dbReference type="ARBA" id="ARBA00022692"/>
    </source>
</evidence>